<dbReference type="Pfam" id="PF02042">
    <property type="entry name" value="RWP-RK"/>
    <property type="match status" value="1"/>
</dbReference>
<evidence type="ECO:0000256" key="14">
    <source>
        <dbReference type="ARBA" id="ARBA00023242"/>
    </source>
</evidence>
<proteinExistence type="inferred from homology"/>
<feature type="domain" description="RWP-RK" evidence="16">
    <location>
        <begin position="1124"/>
        <end position="1215"/>
    </location>
</feature>
<evidence type="ECO:0000256" key="3">
    <source>
        <dbReference type="ARBA" id="ARBA00005315"/>
    </source>
</evidence>
<feature type="transmembrane region" description="Helical" evidence="15">
    <location>
        <begin position="541"/>
        <end position="559"/>
    </location>
</feature>
<protein>
    <submittedName>
        <fullName evidence="18">Uncharacterized protein</fullName>
    </submittedName>
</protein>
<keyword evidence="11 15" id="KW-0472">Membrane</keyword>
<evidence type="ECO:0000256" key="6">
    <source>
        <dbReference type="ARBA" id="ARBA00022692"/>
    </source>
</evidence>
<dbReference type="CDD" id="cd16024">
    <property type="entry name" value="GPI_EPT_2"/>
    <property type="match status" value="1"/>
</dbReference>
<dbReference type="InterPro" id="IPR002591">
    <property type="entry name" value="Phosphodiest/P_Trfase"/>
</dbReference>
<dbReference type="InterPro" id="IPR017850">
    <property type="entry name" value="Alkaline_phosphatase_core_sf"/>
</dbReference>
<dbReference type="InterPro" id="IPR039527">
    <property type="entry name" value="PIGG/GPI7"/>
</dbReference>
<evidence type="ECO:0000256" key="1">
    <source>
        <dbReference type="ARBA" id="ARBA00004477"/>
    </source>
</evidence>
<gene>
    <name evidence="18" type="ORF">F0562_003146</name>
</gene>
<dbReference type="OrthoDB" id="272139at2759"/>
<organism evidence="18 19">
    <name type="scientific">Nyssa sinensis</name>
    <dbReference type="NCBI Taxonomy" id="561372"/>
    <lineage>
        <taxon>Eukaryota</taxon>
        <taxon>Viridiplantae</taxon>
        <taxon>Streptophyta</taxon>
        <taxon>Embryophyta</taxon>
        <taxon>Tracheophyta</taxon>
        <taxon>Spermatophyta</taxon>
        <taxon>Magnoliopsida</taxon>
        <taxon>eudicotyledons</taxon>
        <taxon>Gunneridae</taxon>
        <taxon>Pentapetalae</taxon>
        <taxon>asterids</taxon>
        <taxon>Cornales</taxon>
        <taxon>Nyssaceae</taxon>
        <taxon>Nyssa</taxon>
    </lineage>
</organism>
<evidence type="ECO:0000256" key="13">
    <source>
        <dbReference type="ARBA" id="ARBA00023180"/>
    </source>
</evidence>
<dbReference type="SUPFAM" id="SSF53649">
    <property type="entry name" value="Alkaline phosphatase-like"/>
    <property type="match status" value="1"/>
</dbReference>
<dbReference type="GO" id="GO:0006506">
    <property type="term" value="P:GPI anchor biosynthetic process"/>
    <property type="evidence" value="ECO:0007669"/>
    <property type="project" value="UniProtKB-UniPathway"/>
</dbReference>
<keyword evidence="8 15" id="KW-1133">Transmembrane helix</keyword>
<dbReference type="InterPro" id="IPR053793">
    <property type="entry name" value="PB1-like"/>
</dbReference>
<dbReference type="FunFam" id="3.40.720.10:FF:000078">
    <property type="entry name" value="GPI ethanolamine phosphate transferase 2 isoform X4"/>
    <property type="match status" value="1"/>
</dbReference>
<evidence type="ECO:0000256" key="7">
    <source>
        <dbReference type="ARBA" id="ARBA00022824"/>
    </source>
</evidence>
<evidence type="ECO:0000256" key="4">
    <source>
        <dbReference type="ARBA" id="ARBA00022502"/>
    </source>
</evidence>
<comment type="pathway">
    <text evidence="2">Glycolipid biosynthesis; glycosylphosphatidylinositol-anchor biosynthesis.</text>
</comment>
<dbReference type="Proteomes" id="UP000325577">
    <property type="component" value="Linkage Group LG1"/>
</dbReference>
<evidence type="ECO:0000256" key="15">
    <source>
        <dbReference type="SAM" id="Phobius"/>
    </source>
</evidence>
<dbReference type="GO" id="GO:0005789">
    <property type="term" value="C:endoplasmic reticulum membrane"/>
    <property type="evidence" value="ECO:0007669"/>
    <property type="project" value="UniProtKB-SubCell"/>
</dbReference>
<sequence>MPSLTCTKLTLCTIAAVLIQLIGLLLFVLGFFPVKPALSGVSGPESFRSPVCNSIEDQNVTSLPPDQLKLLYEELSEVPPSFDRLVLMVIDGLPAEFVLGKDGQPPSRALMEAMPYTQSLLANGKAIGYHAKAAPPTVTMPRLKAMVSGAIGGFLDVAFNFNTQALLDDNLIDQFFRIGWKMVMLGDETWLKLFPGLFTRHDGVSSFYVKDTIQVDQNVSRHLGDELNRTDWNLLILHYLGLDHVGHIGGRNSVLMGPKLKEMDEVVKTIHLSALQSQDNDQGKTLLMIVSDHGMTDNGNHGGSSHEETDCLALFISARTYVNDYATTTHKTAYQVDIAPTLALLFGVPIPKNNVGVLIAETFDSLEDYQRLRALELNSWQLLRLVQVQLPGLSCGSDDQGSGISKCDGSVEEMFCCLYLNAAALHQSWKSDKVSRSNSRDDYGSTVLAYQHFLGSASEWLSGRATDKPVGLLASGIAAMLLSCLALLGLLLQVYLGEKQRLSHIKNNIHKWHLDETFILAIILILVLSMGSSSMVEEEQYIWHFVTSTFYLVLLRKTIQSLTAGTVQSSPSVIKGQRKRIYIQMCSIIVLLISGRILRGWHQGGVNWTHLPDISKWLRQAGSYHVKLIQLVSGLLVISLGLCTVSLLQSKRKFAVVLGFIFLVPGLLILQHVMKYQESALVASGDGATLTAQVIYAILGIFTIGTVIGLPWLMPVKNPKTSSSYRLYLSTNDLTYIQTKFLLVGFRDSTYLIGWVYIFCWCLLQLLLQQPINSMPILLLLVQILAGMSYSSNSDLQHKQWVEVAALYYLGMAGHFGLGNTNTLATIDVAGAFIGLSSHSTILSGILMFIITYASPMLSLLSMVMYISVKDTRSLAYPQGADFGHILKMTVGSPCLVPLGVNSILLVAYTIMLLLMRNHLFVWSVFSPKYMYVGATTICIYLGVFVVASTGIYTFLVFAFRNAQSPEHLNTNVEEDILVSDAQSPEHLNTNVMAPPQVGSVSPPADGLTWQDGITSQDPAASEFVLDGYGATLDNSLTFSDRSIMSPVGTHVNNFLSQVSPQRMLADSNSILDSNCLRLMEQLLSARRQNSELKRFIDPSVNECHSRENLCQFRRRQRIVIITEDVQLSECSSLESLESLTFCTTDEHEAIVKYDATINGDAANSLGVSISTFKRCCRDNGIPRWPSHKINKDKQSFSASTRKGVTKSVLGAEGSHNPTALGPKLLPGAVGTVSSPSSLNGSHRGYIQGYKSPELWGKNNDSFRYMTPENGRCVEEEEEKLGTRASTSHDVCLGNSIKETPPAMDSFISPTHKECIEVGSFPELAFEPTDSEPQRPLGGILIENARSSKNLSNVCPSAAEADWEGWISELVWTYLPCSDPASKQAMATLSHPMPHVGAKQDTRIVTFKAAYGKDKKIRFEMSSTSGIDELKEEVTKRLMLKANTFSIEYLDDEGDWISMACDADLQVSMNISSSSGNNIIRLRVQDEIDNSRNSSKNCR</sequence>
<keyword evidence="13" id="KW-0325">Glycoprotein</keyword>
<keyword evidence="10" id="KW-0238">DNA-binding</keyword>
<keyword evidence="4" id="KW-0337">GPI-anchor biosynthesis</keyword>
<dbReference type="PROSITE" id="PS51519">
    <property type="entry name" value="RWP_RK"/>
    <property type="match status" value="1"/>
</dbReference>
<dbReference type="SUPFAM" id="SSF54277">
    <property type="entry name" value="CAD &amp; PB1 domains"/>
    <property type="match status" value="1"/>
</dbReference>
<feature type="transmembrane region" description="Helical" evidence="15">
    <location>
        <begin position="750"/>
        <end position="768"/>
    </location>
</feature>
<dbReference type="PANTHER" id="PTHR23072:SF0">
    <property type="entry name" value="GPI ETHANOLAMINE PHOSPHATE TRANSFERASE 2"/>
    <property type="match status" value="1"/>
</dbReference>
<feature type="transmembrane region" description="Helical" evidence="15">
    <location>
        <begin position="580"/>
        <end position="598"/>
    </location>
</feature>
<dbReference type="EMBL" id="CM018032">
    <property type="protein sequence ID" value="KAA8546717.1"/>
    <property type="molecule type" value="Genomic_DNA"/>
</dbReference>
<evidence type="ECO:0000256" key="5">
    <source>
        <dbReference type="ARBA" id="ARBA00022679"/>
    </source>
</evidence>
<dbReference type="GO" id="GO:0003677">
    <property type="term" value="F:DNA binding"/>
    <property type="evidence" value="ECO:0007669"/>
    <property type="project" value="UniProtKB-KW"/>
</dbReference>
<evidence type="ECO:0000256" key="11">
    <source>
        <dbReference type="ARBA" id="ARBA00023136"/>
    </source>
</evidence>
<evidence type="ECO:0000259" key="17">
    <source>
        <dbReference type="PROSITE" id="PS51745"/>
    </source>
</evidence>
<feature type="transmembrane region" description="Helical" evidence="15">
    <location>
        <begin position="472"/>
        <end position="496"/>
    </location>
</feature>
<name>A0A5J5BYC7_9ASTE</name>
<evidence type="ECO:0000256" key="8">
    <source>
        <dbReference type="ARBA" id="ARBA00022989"/>
    </source>
</evidence>
<feature type="transmembrane region" description="Helical" evidence="15">
    <location>
        <begin position="655"/>
        <end position="674"/>
    </location>
</feature>
<feature type="transmembrane region" description="Helical" evidence="15">
    <location>
        <begin position="904"/>
        <end position="926"/>
    </location>
</feature>
<dbReference type="Gene3D" id="3.10.20.90">
    <property type="entry name" value="Phosphatidylinositol 3-kinase Catalytic Subunit, Chain A, domain 1"/>
    <property type="match status" value="1"/>
</dbReference>
<comment type="subcellular location">
    <subcellularLocation>
        <location evidence="1">Endoplasmic reticulum membrane</location>
        <topology evidence="1">Multi-pass membrane protein</topology>
    </subcellularLocation>
</comment>
<evidence type="ECO:0000256" key="10">
    <source>
        <dbReference type="ARBA" id="ARBA00023125"/>
    </source>
</evidence>
<keyword evidence="6 15" id="KW-0812">Transmembrane</keyword>
<evidence type="ECO:0000256" key="12">
    <source>
        <dbReference type="ARBA" id="ARBA00023163"/>
    </source>
</evidence>
<dbReference type="SMART" id="SM00666">
    <property type="entry name" value="PB1"/>
    <property type="match status" value="1"/>
</dbReference>
<keyword evidence="19" id="KW-1185">Reference proteome</keyword>
<evidence type="ECO:0000313" key="18">
    <source>
        <dbReference type="EMBL" id="KAA8546717.1"/>
    </source>
</evidence>
<dbReference type="InterPro" id="IPR000270">
    <property type="entry name" value="PB1_dom"/>
</dbReference>
<dbReference type="InterPro" id="IPR045687">
    <property type="entry name" value="PIGG/GPI7_C"/>
</dbReference>
<evidence type="ECO:0000256" key="9">
    <source>
        <dbReference type="ARBA" id="ARBA00023015"/>
    </source>
</evidence>
<feature type="transmembrane region" description="Helical" evidence="15">
    <location>
        <begin position="846"/>
        <end position="869"/>
    </location>
</feature>
<evidence type="ECO:0000259" key="16">
    <source>
        <dbReference type="PROSITE" id="PS51519"/>
    </source>
</evidence>
<feature type="transmembrane region" description="Helical" evidence="15">
    <location>
        <begin position="694"/>
        <end position="714"/>
    </location>
</feature>
<feature type="transmembrane region" description="Helical" evidence="15">
    <location>
        <begin position="517"/>
        <end position="535"/>
    </location>
</feature>
<evidence type="ECO:0000256" key="2">
    <source>
        <dbReference type="ARBA" id="ARBA00004687"/>
    </source>
</evidence>
<dbReference type="InterPro" id="IPR037674">
    <property type="entry name" value="PIG-G_N"/>
</dbReference>
<feature type="transmembrane region" description="Helical" evidence="15">
    <location>
        <begin position="938"/>
        <end position="960"/>
    </location>
</feature>
<keyword evidence="12" id="KW-0804">Transcription</keyword>
<feature type="transmembrane region" description="Helical" evidence="15">
    <location>
        <begin position="628"/>
        <end position="648"/>
    </location>
</feature>
<dbReference type="Gene3D" id="3.40.720.10">
    <property type="entry name" value="Alkaline Phosphatase, subunit A"/>
    <property type="match status" value="1"/>
</dbReference>
<keyword evidence="7" id="KW-0256">Endoplasmic reticulum</keyword>
<keyword evidence="5" id="KW-0808">Transferase</keyword>
<dbReference type="PANTHER" id="PTHR23072">
    <property type="entry name" value="PHOSPHATIDYLINOSITOL GLYCAN-RELATED"/>
    <property type="match status" value="1"/>
</dbReference>
<dbReference type="UniPathway" id="UPA00196"/>
<accession>A0A5J5BYC7</accession>
<evidence type="ECO:0000313" key="19">
    <source>
        <dbReference type="Proteomes" id="UP000325577"/>
    </source>
</evidence>
<dbReference type="Pfam" id="PF00564">
    <property type="entry name" value="PB1"/>
    <property type="match status" value="1"/>
</dbReference>
<reference evidence="18 19" key="1">
    <citation type="submission" date="2019-09" db="EMBL/GenBank/DDBJ databases">
        <title>A chromosome-level genome assembly of the Chinese tupelo Nyssa sinensis.</title>
        <authorList>
            <person name="Yang X."/>
            <person name="Kang M."/>
            <person name="Yang Y."/>
            <person name="Xiong H."/>
            <person name="Wang M."/>
            <person name="Zhang Z."/>
            <person name="Wang Z."/>
            <person name="Wu H."/>
            <person name="Ma T."/>
            <person name="Liu J."/>
            <person name="Xi Z."/>
        </authorList>
    </citation>
    <scope>NUCLEOTIDE SEQUENCE [LARGE SCALE GENOMIC DNA]</scope>
    <source>
        <strain evidence="18">J267</strain>
        <tissue evidence="18">Leaf</tissue>
    </source>
</reference>
<comment type="similarity">
    <text evidence="3">Belongs to the PIGG/PIGN/PIGO family. PIGG subfamily.</text>
</comment>
<dbReference type="Pfam" id="PF19316">
    <property type="entry name" value="PIGO_PIGG"/>
    <property type="match status" value="2"/>
</dbReference>
<feature type="domain" description="PB1" evidence="17">
    <location>
        <begin position="1404"/>
        <end position="1487"/>
    </location>
</feature>
<dbReference type="Pfam" id="PF01663">
    <property type="entry name" value="Phosphodiest"/>
    <property type="match status" value="1"/>
</dbReference>
<keyword evidence="14" id="KW-0539">Nucleus</keyword>
<dbReference type="PROSITE" id="PS51745">
    <property type="entry name" value="PB1"/>
    <property type="match status" value="1"/>
</dbReference>
<keyword evidence="9" id="KW-0805">Transcription regulation</keyword>
<dbReference type="GO" id="GO:0051267">
    <property type="term" value="F:CP2 mannose-ethanolamine phosphotransferase activity"/>
    <property type="evidence" value="ECO:0007669"/>
    <property type="project" value="TreeGrafter"/>
</dbReference>
<dbReference type="InterPro" id="IPR003035">
    <property type="entry name" value="RWP-RK_dom"/>
</dbReference>